<comment type="caution">
    <text evidence="1">The sequence shown here is derived from an EMBL/GenBank/DDBJ whole genome shotgun (WGS) entry which is preliminary data.</text>
</comment>
<evidence type="ECO:0000313" key="1">
    <source>
        <dbReference type="EMBL" id="MFC4597545.1"/>
    </source>
</evidence>
<dbReference type="Gene3D" id="1.50.10.10">
    <property type="match status" value="1"/>
</dbReference>
<accession>A0ABV9F9S3</accession>
<dbReference type="InterPro" id="IPR012341">
    <property type="entry name" value="6hp_glycosidase-like_sf"/>
</dbReference>
<proteinExistence type="predicted"/>
<keyword evidence="2" id="KW-1185">Reference proteome</keyword>
<dbReference type="RefSeq" id="WP_378092847.1">
    <property type="nucleotide sequence ID" value="NZ_JBHSEP010000002.1"/>
</dbReference>
<organism evidence="1 2">
    <name type="scientific">Cohnella hongkongensis</name>
    <dbReference type="NCBI Taxonomy" id="178337"/>
    <lineage>
        <taxon>Bacteria</taxon>
        <taxon>Bacillati</taxon>
        <taxon>Bacillota</taxon>
        <taxon>Bacilli</taxon>
        <taxon>Bacillales</taxon>
        <taxon>Paenibacillaceae</taxon>
        <taxon>Cohnella</taxon>
    </lineage>
</organism>
<dbReference type="Proteomes" id="UP001596028">
    <property type="component" value="Unassembled WGS sequence"/>
</dbReference>
<dbReference type="InterPro" id="IPR008928">
    <property type="entry name" value="6-hairpin_glycosidase_sf"/>
</dbReference>
<gene>
    <name evidence="1" type="ORF">ACFO3S_04795</name>
</gene>
<protein>
    <submittedName>
        <fullName evidence="1">Uncharacterized protein</fullName>
    </submittedName>
</protein>
<dbReference type="SUPFAM" id="SSF48208">
    <property type="entry name" value="Six-hairpin glycosidases"/>
    <property type="match status" value="1"/>
</dbReference>
<dbReference type="EMBL" id="JBHSEP010000002">
    <property type="protein sequence ID" value="MFC4597545.1"/>
    <property type="molecule type" value="Genomic_DNA"/>
</dbReference>
<sequence length="695" mass="78472">MILNTKAAWRNLYDEPEYYANSFTLIGLKDYPTGTRVSPESSLYVGEKRRVSLFAKTADGAFMPYGADVIKIMKKGYLPIVMTDIEVDGSIRYRTEMFAGPLQGAPLDGMVTEEDNYVNYVRLTLDNASNETRTAALSVEVTQHYTPSSVTRKPLRSGLAGEFATASVGEGIVLAVRGDERIAFSCDAAAMTFSCELAPGESASVELRIPYMPVKDSAVLRLKDEYGACLSEVETFWEDFLQQGTLFEIPHVKALNTLKASIVYTFMTRDRGEIHPGEGFYDLFWTRDAAFINYAMQMFNYTKQADENLPFFWERSIDKEGGFVSHEGQLDGTGQGLWGLYQYYMLSRNREWLELKYPDLKRAAEWIMKRRRTDLPKDDPFYGLMPNSLADGECLWDGKSHIVGYDLWSLRGLKCFALLAEQAGRAEDAATYNEAFDEYMGCVLRALDRAGADYFPPSYELQGTHWSNIKMIFPFPIIDKDDPRVGATMDRAEQSFVEGVCAWNGQTELILDLPMKAIHPYMSTYITQTRLIQGDDRKVAEHFYAMLEHTTSTHGFPEGIFYEYRLSWNDTLPHIYGHATYMILLRRMLILEEGATLHLGLGLPPEWLAKGVRVRDALTEFGLMSFEASGDGASLQAKIDLPQRNRPEKVVFYVPEAYQGKRLAVNGEACALSDRRQLILPEKFLGGSVTIEAGE</sequence>
<evidence type="ECO:0000313" key="2">
    <source>
        <dbReference type="Proteomes" id="UP001596028"/>
    </source>
</evidence>
<name>A0ABV9F9S3_9BACL</name>
<reference evidence="2" key="1">
    <citation type="journal article" date="2019" name="Int. J. Syst. Evol. Microbiol.">
        <title>The Global Catalogue of Microorganisms (GCM) 10K type strain sequencing project: providing services to taxonomists for standard genome sequencing and annotation.</title>
        <authorList>
            <consortium name="The Broad Institute Genomics Platform"/>
            <consortium name="The Broad Institute Genome Sequencing Center for Infectious Disease"/>
            <person name="Wu L."/>
            <person name="Ma J."/>
        </authorList>
    </citation>
    <scope>NUCLEOTIDE SEQUENCE [LARGE SCALE GENOMIC DNA]</scope>
    <source>
        <strain evidence="2">CCUG 49571</strain>
    </source>
</reference>